<evidence type="ECO:0000313" key="1">
    <source>
        <dbReference type="EMBL" id="CAI6373087.1"/>
    </source>
</evidence>
<dbReference type="Proteomes" id="UP001160148">
    <property type="component" value="Unassembled WGS sequence"/>
</dbReference>
<sequence length="116" mass="13990">MESSLKIIMSERGKELAVVPSHEYRFIRKRKDELLKWICYNKSCYASILTDVKKTLVFHRTFDAHFYNSHPPIYFVLEALKEMQAETNIKISTIRLYKRIYPKLFHLKIYKKLTML</sequence>
<comment type="caution">
    <text evidence="2">The sequence shown here is derived from an EMBL/GenBank/DDBJ whole genome shotgun (WGS) entry which is preliminary data.</text>
</comment>
<keyword evidence="3" id="KW-1185">Reference proteome</keyword>
<dbReference type="EMBL" id="CARXXK010001085">
    <property type="protein sequence ID" value="CAI6373088.1"/>
    <property type="molecule type" value="Genomic_DNA"/>
</dbReference>
<reference evidence="2 3" key="1">
    <citation type="submission" date="2023-01" db="EMBL/GenBank/DDBJ databases">
        <authorList>
            <person name="Whitehead M."/>
        </authorList>
    </citation>
    <scope>NUCLEOTIDE SEQUENCE [LARGE SCALE GENOMIC DNA]</scope>
</reference>
<proteinExistence type="predicted"/>
<evidence type="ECO:0000313" key="2">
    <source>
        <dbReference type="EMBL" id="CAI6373088.1"/>
    </source>
</evidence>
<organism evidence="2 3">
    <name type="scientific">Macrosiphum euphorbiae</name>
    <name type="common">potato aphid</name>
    <dbReference type="NCBI Taxonomy" id="13131"/>
    <lineage>
        <taxon>Eukaryota</taxon>
        <taxon>Metazoa</taxon>
        <taxon>Ecdysozoa</taxon>
        <taxon>Arthropoda</taxon>
        <taxon>Hexapoda</taxon>
        <taxon>Insecta</taxon>
        <taxon>Pterygota</taxon>
        <taxon>Neoptera</taxon>
        <taxon>Paraneoptera</taxon>
        <taxon>Hemiptera</taxon>
        <taxon>Sternorrhyncha</taxon>
        <taxon>Aphidomorpha</taxon>
        <taxon>Aphidoidea</taxon>
        <taxon>Aphididae</taxon>
        <taxon>Macrosiphini</taxon>
        <taxon>Macrosiphum</taxon>
    </lineage>
</organism>
<gene>
    <name evidence="1" type="ORF">MEUPH1_LOCUS26882</name>
    <name evidence="2" type="ORF">MEUPH1_LOCUS26883</name>
</gene>
<dbReference type="Gene3D" id="2.20.25.240">
    <property type="match status" value="1"/>
</dbReference>
<dbReference type="EMBL" id="CARXXK010001085">
    <property type="protein sequence ID" value="CAI6373087.1"/>
    <property type="molecule type" value="Genomic_DNA"/>
</dbReference>
<protein>
    <submittedName>
        <fullName evidence="2">Uncharacterized protein</fullName>
    </submittedName>
</protein>
<accession>A0AAV0XX98</accession>
<evidence type="ECO:0000313" key="3">
    <source>
        <dbReference type="Proteomes" id="UP001160148"/>
    </source>
</evidence>
<name>A0AAV0XX98_9HEMI</name>
<dbReference type="AlphaFoldDB" id="A0AAV0XX98"/>